<protein>
    <submittedName>
        <fullName evidence="3">SEC14-like lipid binding 7</fullName>
    </submittedName>
</protein>
<dbReference type="Ensembl" id="ENSCCRT00000005160.2">
    <property type="protein sequence ID" value="ENSCCRP00000004677.2"/>
    <property type="gene ID" value="ENSCCRG00000002620.2"/>
</dbReference>
<dbReference type="GO" id="GO:0005737">
    <property type="term" value="C:cytoplasm"/>
    <property type="evidence" value="ECO:0007669"/>
    <property type="project" value="TreeGrafter"/>
</dbReference>
<evidence type="ECO:0000259" key="1">
    <source>
        <dbReference type="PROSITE" id="PS50191"/>
    </source>
</evidence>
<dbReference type="PANTHER" id="PTHR23324:SF83">
    <property type="entry name" value="SEC14-LIKE PROTEIN 2"/>
    <property type="match status" value="1"/>
</dbReference>
<dbReference type="CDD" id="cd00170">
    <property type="entry name" value="SEC14"/>
    <property type="match status" value="1"/>
</dbReference>
<dbReference type="PANTHER" id="PTHR23324">
    <property type="entry name" value="SEC14 RELATED PROTEIN"/>
    <property type="match status" value="1"/>
</dbReference>
<evidence type="ECO:0000313" key="3">
    <source>
        <dbReference type="Ensembl" id="ENSCCRP00000004677.2"/>
    </source>
</evidence>
<dbReference type="SUPFAM" id="SSF101576">
    <property type="entry name" value="Supernatant protein factor (SPF), C-terminal domain"/>
    <property type="match status" value="1"/>
</dbReference>
<dbReference type="SUPFAM" id="SSF52087">
    <property type="entry name" value="CRAL/TRIO domain"/>
    <property type="match status" value="1"/>
</dbReference>
<dbReference type="InterPro" id="IPR001251">
    <property type="entry name" value="CRAL-TRIO_dom"/>
</dbReference>
<dbReference type="GeneTree" id="ENSGT00940000167011"/>
<dbReference type="InterPro" id="IPR051064">
    <property type="entry name" value="SEC14/CRAL-TRIO_domain"/>
</dbReference>
<proteinExistence type="predicted"/>
<dbReference type="Gene3D" id="2.60.120.680">
    <property type="entry name" value="GOLD domain"/>
    <property type="match status" value="1"/>
</dbReference>
<reference evidence="3" key="2">
    <citation type="submission" date="2025-09" db="UniProtKB">
        <authorList>
            <consortium name="Ensembl"/>
        </authorList>
    </citation>
    <scope>IDENTIFICATION</scope>
</reference>
<dbReference type="InterPro" id="IPR036273">
    <property type="entry name" value="CRAL/TRIO_N_dom_sf"/>
</dbReference>
<reference evidence="3" key="1">
    <citation type="submission" date="2025-08" db="UniProtKB">
        <authorList>
            <consortium name="Ensembl"/>
        </authorList>
    </citation>
    <scope>IDENTIFICATION</scope>
</reference>
<dbReference type="InterPro" id="IPR009038">
    <property type="entry name" value="GOLD_dom"/>
</dbReference>
<dbReference type="InterPro" id="IPR036865">
    <property type="entry name" value="CRAL-TRIO_dom_sf"/>
</dbReference>
<dbReference type="SMART" id="SM00516">
    <property type="entry name" value="SEC14"/>
    <property type="match status" value="1"/>
</dbReference>
<keyword evidence="4" id="KW-1185">Reference proteome</keyword>
<evidence type="ECO:0000313" key="4">
    <source>
        <dbReference type="Proteomes" id="UP001108240"/>
    </source>
</evidence>
<feature type="domain" description="CRAL-TRIO" evidence="1">
    <location>
        <begin position="107"/>
        <end position="280"/>
    </location>
</feature>
<dbReference type="SUPFAM" id="SSF46938">
    <property type="entry name" value="CRAL/TRIO N-terminal domain"/>
    <property type="match status" value="1"/>
</dbReference>
<dbReference type="Gene3D" id="3.40.525.10">
    <property type="entry name" value="CRAL-TRIO lipid binding domain"/>
    <property type="match status" value="1"/>
</dbReference>
<accession>A0A8C0Y505</accession>
<sequence length="425" mass="48492">MSSRTQCRGVFDAPNMSGRVGDLSPKQTGALAQFREKIADVLDQLPNQTDHYLLRWLRDCQILSKHLRLYGGQSRSFNVPKSEAMIRKHLEFRRHMKVDTIVDDWKPPEVIERYVAGGLCGYDREGSPVWYDIIGPLDPKGLLLSASKQDCLRTKVRDAELLRQECEKQSKKLGKYIESITIIYDCEGLGMKHLWKPAVEVYGEILTMFEENYPESLKKVLLIKAPKLFPIAYNLVKHFLREETRQKIAVLGSNWKEVLRNYVDADQLPAVYGGSMTDPDGDPLCKTMLRYGGVVPKSYYVRDSIKMKYDQCITISRGSSYQLDYEVLFPNCVLRWQFASEGSDIGFGLFLKTKGNETKKVEAMQAILPSERYNSHLVPEDGSYTCEEPGIYVVRFDNTYSVLHSKKVSFTVDVLLPEGHTGKQA</sequence>
<dbReference type="AlphaFoldDB" id="A0A8C0Y505"/>
<organism evidence="3 4">
    <name type="scientific">Cyprinus carpio carpio</name>
    <dbReference type="NCBI Taxonomy" id="630221"/>
    <lineage>
        <taxon>Eukaryota</taxon>
        <taxon>Metazoa</taxon>
        <taxon>Chordata</taxon>
        <taxon>Craniata</taxon>
        <taxon>Vertebrata</taxon>
        <taxon>Euteleostomi</taxon>
        <taxon>Actinopterygii</taxon>
        <taxon>Neopterygii</taxon>
        <taxon>Teleostei</taxon>
        <taxon>Ostariophysi</taxon>
        <taxon>Cypriniformes</taxon>
        <taxon>Cyprinidae</taxon>
        <taxon>Cyprininae</taxon>
        <taxon>Cyprinus</taxon>
    </lineage>
</organism>
<dbReference type="OMA" id="HVVFREQ"/>
<dbReference type="Proteomes" id="UP001108240">
    <property type="component" value="Unplaced"/>
</dbReference>
<dbReference type="InterPro" id="IPR036598">
    <property type="entry name" value="GOLD_dom_sf"/>
</dbReference>
<evidence type="ECO:0000259" key="2">
    <source>
        <dbReference type="PROSITE" id="PS50866"/>
    </source>
</evidence>
<dbReference type="Pfam" id="PF00650">
    <property type="entry name" value="CRAL_TRIO"/>
    <property type="match status" value="1"/>
</dbReference>
<dbReference type="PROSITE" id="PS50191">
    <property type="entry name" value="CRAL_TRIO"/>
    <property type="match status" value="1"/>
</dbReference>
<feature type="domain" description="GOLD" evidence="2">
    <location>
        <begin position="302"/>
        <end position="414"/>
    </location>
</feature>
<dbReference type="PROSITE" id="PS50866">
    <property type="entry name" value="GOLD"/>
    <property type="match status" value="1"/>
</dbReference>
<name>A0A8C0Y505_CYPCA</name>